<accession>A0AAV4WZQ9</accession>
<keyword evidence="1" id="KW-0472">Membrane</keyword>
<dbReference type="EMBL" id="BPLR01016902">
    <property type="protein sequence ID" value="GIY87180.1"/>
    <property type="molecule type" value="Genomic_DNA"/>
</dbReference>
<keyword evidence="1" id="KW-0812">Transmembrane</keyword>
<proteinExistence type="predicted"/>
<feature type="transmembrane region" description="Helical" evidence="1">
    <location>
        <begin position="45"/>
        <end position="63"/>
    </location>
</feature>
<dbReference type="Proteomes" id="UP001054945">
    <property type="component" value="Unassembled WGS sequence"/>
</dbReference>
<gene>
    <name evidence="2" type="ORF">CEXT_654471</name>
</gene>
<reference evidence="2 3" key="1">
    <citation type="submission" date="2021-06" db="EMBL/GenBank/DDBJ databases">
        <title>Caerostris extrusa draft genome.</title>
        <authorList>
            <person name="Kono N."/>
            <person name="Arakawa K."/>
        </authorList>
    </citation>
    <scope>NUCLEOTIDE SEQUENCE [LARGE SCALE GENOMIC DNA]</scope>
</reference>
<name>A0AAV4WZQ9_CAEEX</name>
<sequence length="157" mass="19155">MERKYAFIALKNPSNEITYPHAILCVTCVVHGHQRRRLPFFKRFFWIYLPSLVFMVIEFDARVRVTRKQIYIKLYSLFISNEDIHESILDVYEALYEDYEALYEDYEALYDDTYETVYENVYEALYEDIYEALYEDIYEALYEDVYEALYEDTYEAV</sequence>
<comment type="caution">
    <text evidence="2">The sequence shown here is derived from an EMBL/GenBank/DDBJ whole genome shotgun (WGS) entry which is preliminary data.</text>
</comment>
<organism evidence="2 3">
    <name type="scientific">Caerostris extrusa</name>
    <name type="common">Bark spider</name>
    <name type="synonym">Caerostris bankana</name>
    <dbReference type="NCBI Taxonomy" id="172846"/>
    <lineage>
        <taxon>Eukaryota</taxon>
        <taxon>Metazoa</taxon>
        <taxon>Ecdysozoa</taxon>
        <taxon>Arthropoda</taxon>
        <taxon>Chelicerata</taxon>
        <taxon>Arachnida</taxon>
        <taxon>Araneae</taxon>
        <taxon>Araneomorphae</taxon>
        <taxon>Entelegynae</taxon>
        <taxon>Araneoidea</taxon>
        <taxon>Araneidae</taxon>
        <taxon>Caerostris</taxon>
    </lineage>
</organism>
<dbReference type="AlphaFoldDB" id="A0AAV4WZQ9"/>
<keyword evidence="1" id="KW-1133">Transmembrane helix</keyword>
<evidence type="ECO:0000313" key="2">
    <source>
        <dbReference type="EMBL" id="GIY87180.1"/>
    </source>
</evidence>
<evidence type="ECO:0000256" key="1">
    <source>
        <dbReference type="SAM" id="Phobius"/>
    </source>
</evidence>
<keyword evidence="3" id="KW-1185">Reference proteome</keyword>
<evidence type="ECO:0000313" key="3">
    <source>
        <dbReference type="Proteomes" id="UP001054945"/>
    </source>
</evidence>
<protein>
    <submittedName>
        <fullName evidence="2">Uncharacterized protein</fullName>
    </submittedName>
</protein>